<dbReference type="EMBL" id="JAGPNK010000013">
    <property type="protein sequence ID" value="KAH7309795.1"/>
    <property type="molecule type" value="Genomic_DNA"/>
</dbReference>
<evidence type="ECO:0000259" key="2">
    <source>
        <dbReference type="Pfam" id="PF06722"/>
    </source>
</evidence>
<dbReference type="Pfam" id="PF06722">
    <property type="entry name" value="EryCIII-like_C"/>
    <property type="match status" value="1"/>
</dbReference>
<reference evidence="3" key="1">
    <citation type="journal article" date="2021" name="Nat. Commun.">
        <title>Genetic determinants of endophytism in the Arabidopsis root mycobiome.</title>
        <authorList>
            <person name="Mesny F."/>
            <person name="Miyauchi S."/>
            <person name="Thiergart T."/>
            <person name="Pickel B."/>
            <person name="Atanasova L."/>
            <person name="Karlsson M."/>
            <person name="Huettel B."/>
            <person name="Barry K.W."/>
            <person name="Haridas S."/>
            <person name="Chen C."/>
            <person name="Bauer D."/>
            <person name="Andreopoulos W."/>
            <person name="Pangilinan J."/>
            <person name="LaButti K."/>
            <person name="Riley R."/>
            <person name="Lipzen A."/>
            <person name="Clum A."/>
            <person name="Drula E."/>
            <person name="Henrissat B."/>
            <person name="Kohler A."/>
            <person name="Grigoriev I.V."/>
            <person name="Martin F.M."/>
            <person name="Hacquard S."/>
        </authorList>
    </citation>
    <scope>NUCLEOTIDE SEQUENCE</scope>
    <source>
        <strain evidence="3">MPI-CAGE-CH-0235</strain>
    </source>
</reference>
<gene>
    <name evidence="3" type="ORF">B0I35DRAFT_440640</name>
</gene>
<evidence type="ECO:0000313" key="4">
    <source>
        <dbReference type="Proteomes" id="UP000813444"/>
    </source>
</evidence>
<name>A0A8K0WN81_9HYPO</name>
<feature type="signal peptide" evidence="1">
    <location>
        <begin position="1"/>
        <end position="27"/>
    </location>
</feature>
<dbReference type="Proteomes" id="UP000813444">
    <property type="component" value="Unassembled WGS sequence"/>
</dbReference>
<dbReference type="PANTHER" id="PTHR48050">
    <property type="entry name" value="STEROL 3-BETA-GLUCOSYLTRANSFERASE"/>
    <property type="match status" value="1"/>
</dbReference>
<sequence>MLRRLLLAGATLVALVAVLLYRQPSSPVEDRIVVPGRKNTVLFLTSAANGLSNSHLATTFALLEKHPEVQIHYASFDRLAPEIERISAAAKVKNPTAGDVTWHLLPEVDFKDALLSQKPLDYLVSAPGLAGVDHFNDIMSMGLCPWNVDQYWSIFQAVTKLVEEIDPAVTVLDVTLQPAMDLPRNMNRSFIIVTPNALTDLLAPLQPRLGFLWKYPTMASGLPFPVPWRQIPTNIYLNYRLIKTFMFHPRITEKKAALTEKGIKEPLKVDAIAGTAGVPWLAMSFPESCAPLDVIPPLMKPVGPLVLDVAPAEVQDPELAAWLKRAPTVLVNLGSAMMYSEPRASAMAGAMVRVLEATDVQFLWKFRKYGKYESDAWRKPLEKYIAEGRVNIVDWLNVDPLSLLNTGDIAVSVHHGGANCYYEAVAAGVPHVILPLWIDLYNFATTAEYLGIGVWPGKETAPEWEAESLAEGFMQALTGEAAATMREKAKALAKIAESYGGRDAAAAEIAKLAAEGV</sequence>
<dbReference type="InterPro" id="IPR050426">
    <property type="entry name" value="Glycosyltransferase_28"/>
</dbReference>
<evidence type="ECO:0000256" key="1">
    <source>
        <dbReference type="SAM" id="SignalP"/>
    </source>
</evidence>
<feature type="domain" description="Erythromycin biosynthesis protein CIII-like C-terminal" evidence="2">
    <location>
        <begin position="389"/>
        <end position="491"/>
    </location>
</feature>
<proteinExistence type="predicted"/>
<comment type="caution">
    <text evidence="3">The sequence shown here is derived from an EMBL/GenBank/DDBJ whole genome shotgun (WGS) entry which is preliminary data.</text>
</comment>
<accession>A0A8K0WN81</accession>
<dbReference type="AlphaFoldDB" id="A0A8K0WN81"/>
<dbReference type="OrthoDB" id="407298at2759"/>
<keyword evidence="1" id="KW-0732">Signal</keyword>
<evidence type="ECO:0000313" key="3">
    <source>
        <dbReference type="EMBL" id="KAH7309795.1"/>
    </source>
</evidence>
<dbReference type="GO" id="GO:0016757">
    <property type="term" value="F:glycosyltransferase activity"/>
    <property type="evidence" value="ECO:0007669"/>
    <property type="project" value="UniProtKB-ARBA"/>
</dbReference>
<organism evidence="3 4">
    <name type="scientific">Stachybotrys elegans</name>
    <dbReference type="NCBI Taxonomy" id="80388"/>
    <lineage>
        <taxon>Eukaryota</taxon>
        <taxon>Fungi</taxon>
        <taxon>Dikarya</taxon>
        <taxon>Ascomycota</taxon>
        <taxon>Pezizomycotina</taxon>
        <taxon>Sordariomycetes</taxon>
        <taxon>Hypocreomycetidae</taxon>
        <taxon>Hypocreales</taxon>
        <taxon>Stachybotryaceae</taxon>
        <taxon>Stachybotrys</taxon>
    </lineage>
</organism>
<dbReference type="SUPFAM" id="SSF53756">
    <property type="entry name" value="UDP-Glycosyltransferase/glycogen phosphorylase"/>
    <property type="match status" value="1"/>
</dbReference>
<dbReference type="PANTHER" id="PTHR48050:SF13">
    <property type="entry name" value="STEROL 3-BETA-GLUCOSYLTRANSFERASE UGT80A2"/>
    <property type="match status" value="1"/>
</dbReference>
<keyword evidence="4" id="KW-1185">Reference proteome</keyword>
<protein>
    <recommendedName>
        <fullName evidence="2">Erythromycin biosynthesis protein CIII-like C-terminal domain-containing protein</fullName>
    </recommendedName>
</protein>
<dbReference type="Gene3D" id="3.40.50.2000">
    <property type="entry name" value="Glycogen Phosphorylase B"/>
    <property type="match status" value="1"/>
</dbReference>
<feature type="chain" id="PRO_5035429403" description="Erythromycin biosynthesis protein CIII-like C-terminal domain-containing protein" evidence="1">
    <location>
        <begin position="28"/>
        <end position="517"/>
    </location>
</feature>
<dbReference type="InterPro" id="IPR010610">
    <property type="entry name" value="EryCIII-like_C"/>
</dbReference>